<protein>
    <recommendedName>
        <fullName evidence="4">Aminoglycoside phosphotransferase domain-containing protein</fullName>
    </recommendedName>
</protein>
<dbReference type="Gene3D" id="3.90.1200.10">
    <property type="match status" value="1"/>
</dbReference>
<name>A0A6G1IKU3_9PLEO</name>
<sequence length="459" mass="51769">MPLAPSPSEVVSALLAPKGLRLQSVELLQSLWAGYGQICRITVIPDASPSSSASTSKTGSTSNSGLSTPQDSQTYILKLITPPLTKADDEGHTRKILSYQVEQYFYTHLAPQLPPSIPVAKYLASMNEAHPNGTVTTAMVLNDLKQDYPVAGEKRDVLNRTQVHAALDWLSGFHGFWWARIKELDRRSLVRPPLEEVTHDGEDARNKTVWLNGGYTYLATRRSEYANLTKDYDAEWNEPLTDWEADEFSISDLVAAVLSPKQTGWSPTQDYMTLIHGDVKSENFFTTKSGEEVVFYDFQYTGLGLGVCDLAKLFTCSVPLNMLVDKTPLPRELAMQDGEKKLLERYWTRLQKEAGKDYDWHIFVGHWESALVDWLRFQASWGFWGNTEWLEARVRSILKDEKWKDAVVGNAKMAGLWSEKKDEVDPMILLGGTYEDPDDLRRLGGPLNIMEANSQLRDL</sequence>
<evidence type="ECO:0000313" key="2">
    <source>
        <dbReference type="EMBL" id="KAF2678765.1"/>
    </source>
</evidence>
<dbReference type="OrthoDB" id="411145at2759"/>
<accession>A0A6G1IKU3</accession>
<dbReference type="AlphaFoldDB" id="A0A6G1IKU3"/>
<dbReference type="PANTHER" id="PTHR11012">
    <property type="entry name" value="PROTEIN KINASE-LIKE DOMAIN-CONTAINING"/>
    <property type="match status" value="1"/>
</dbReference>
<dbReference type="Pfam" id="PF02958">
    <property type="entry name" value="EcKL"/>
    <property type="match status" value="1"/>
</dbReference>
<feature type="region of interest" description="Disordered" evidence="1">
    <location>
        <begin position="47"/>
        <end position="69"/>
    </location>
</feature>
<dbReference type="PANTHER" id="PTHR11012:SF30">
    <property type="entry name" value="PROTEIN KINASE-LIKE DOMAIN-CONTAINING"/>
    <property type="match status" value="1"/>
</dbReference>
<dbReference type="InterPro" id="IPR011009">
    <property type="entry name" value="Kinase-like_dom_sf"/>
</dbReference>
<evidence type="ECO:0008006" key="4">
    <source>
        <dbReference type="Google" id="ProtNLM"/>
    </source>
</evidence>
<dbReference type="EMBL" id="MU005609">
    <property type="protein sequence ID" value="KAF2678765.1"/>
    <property type="molecule type" value="Genomic_DNA"/>
</dbReference>
<proteinExistence type="predicted"/>
<dbReference type="Proteomes" id="UP000799291">
    <property type="component" value="Unassembled WGS sequence"/>
</dbReference>
<dbReference type="SUPFAM" id="SSF56112">
    <property type="entry name" value="Protein kinase-like (PK-like)"/>
    <property type="match status" value="1"/>
</dbReference>
<evidence type="ECO:0000256" key="1">
    <source>
        <dbReference type="SAM" id="MobiDB-lite"/>
    </source>
</evidence>
<reference evidence="2" key="1">
    <citation type="journal article" date="2020" name="Stud. Mycol.">
        <title>101 Dothideomycetes genomes: a test case for predicting lifestyles and emergence of pathogens.</title>
        <authorList>
            <person name="Haridas S."/>
            <person name="Albert R."/>
            <person name="Binder M."/>
            <person name="Bloem J."/>
            <person name="Labutti K."/>
            <person name="Salamov A."/>
            <person name="Andreopoulos B."/>
            <person name="Baker S."/>
            <person name="Barry K."/>
            <person name="Bills G."/>
            <person name="Bluhm B."/>
            <person name="Cannon C."/>
            <person name="Castanera R."/>
            <person name="Culley D."/>
            <person name="Daum C."/>
            <person name="Ezra D."/>
            <person name="Gonzalez J."/>
            <person name="Henrissat B."/>
            <person name="Kuo A."/>
            <person name="Liang C."/>
            <person name="Lipzen A."/>
            <person name="Lutzoni F."/>
            <person name="Magnuson J."/>
            <person name="Mondo S."/>
            <person name="Nolan M."/>
            <person name="Ohm R."/>
            <person name="Pangilinan J."/>
            <person name="Park H.-J."/>
            <person name="Ramirez L."/>
            <person name="Alfaro M."/>
            <person name="Sun H."/>
            <person name="Tritt A."/>
            <person name="Yoshinaga Y."/>
            <person name="Zwiers L.-H."/>
            <person name="Turgeon B."/>
            <person name="Goodwin S."/>
            <person name="Spatafora J."/>
            <person name="Crous P."/>
            <person name="Grigoriev I."/>
        </authorList>
    </citation>
    <scope>NUCLEOTIDE SEQUENCE</scope>
    <source>
        <strain evidence="2">CBS 122367</strain>
    </source>
</reference>
<evidence type="ECO:0000313" key="3">
    <source>
        <dbReference type="Proteomes" id="UP000799291"/>
    </source>
</evidence>
<organism evidence="2 3">
    <name type="scientific">Lentithecium fluviatile CBS 122367</name>
    <dbReference type="NCBI Taxonomy" id="1168545"/>
    <lineage>
        <taxon>Eukaryota</taxon>
        <taxon>Fungi</taxon>
        <taxon>Dikarya</taxon>
        <taxon>Ascomycota</taxon>
        <taxon>Pezizomycotina</taxon>
        <taxon>Dothideomycetes</taxon>
        <taxon>Pleosporomycetidae</taxon>
        <taxon>Pleosporales</taxon>
        <taxon>Massarineae</taxon>
        <taxon>Lentitheciaceae</taxon>
        <taxon>Lentithecium</taxon>
    </lineage>
</organism>
<gene>
    <name evidence="2" type="ORF">K458DRAFT_422843</name>
</gene>
<dbReference type="InterPro" id="IPR004119">
    <property type="entry name" value="EcKL"/>
</dbReference>
<feature type="compositionally biased region" description="Low complexity" evidence="1">
    <location>
        <begin position="48"/>
        <end position="68"/>
    </location>
</feature>
<keyword evidence="3" id="KW-1185">Reference proteome</keyword>